<dbReference type="InterPro" id="IPR039422">
    <property type="entry name" value="MarR/SlyA-like"/>
</dbReference>
<sequence>MADLKRCREMMEEVMRLFARRLYKALLARAGEGSEWSPEAAGGRRIPLLAAAGGGAYYFLRAVEERGQATVSEVAADLGVTLAAVTTLAKKLARAGWVTRQRDERDRRVVWLALSPEGKRVFAAVEAVRGEVFCRYFGSLDEREVETLISIMDRVRVKLTEEGWEGEERK</sequence>
<evidence type="ECO:0000313" key="3">
    <source>
        <dbReference type="Proteomes" id="UP000282654"/>
    </source>
</evidence>
<dbReference type="InterPro" id="IPR000835">
    <property type="entry name" value="HTH_MarR-typ"/>
</dbReference>
<reference evidence="2 3" key="1">
    <citation type="submission" date="2018-11" db="EMBL/GenBank/DDBJ databases">
        <title>Genomic Encyclopedia of Type Strains, Phase IV (KMG-IV): sequencing the most valuable type-strain genomes for metagenomic binning, comparative biology and taxonomic classification.</title>
        <authorList>
            <person name="Goeker M."/>
        </authorList>
    </citation>
    <scope>NUCLEOTIDE SEQUENCE [LARGE SCALE GENOMIC DNA]</scope>
    <source>
        <strain evidence="2 3">DSM 102936</strain>
    </source>
</reference>
<dbReference type="GO" id="GO:0003700">
    <property type="term" value="F:DNA-binding transcription factor activity"/>
    <property type="evidence" value="ECO:0007669"/>
    <property type="project" value="InterPro"/>
</dbReference>
<dbReference type="EMBL" id="RKRE01000002">
    <property type="protein sequence ID" value="RPF47214.1"/>
    <property type="molecule type" value="Genomic_DNA"/>
</dbReference>
<evidence type="ECO:0000313" key="2">
    <source>
        <dbReference type="EMBL" id="RPF47214.1"/>
    </source>
</evidence>
<proteinExistence type="predicted"/>
<dbReference type="Gene3D" id="1.10.10.10">
    <property type="entry name" value="Winged helix-like DNA-binding domain superfamily/Winged helix DNA-binding domain"/>
    <property type="match status" value="1"/>
</dbReference>
<keyword evidence="3" id="KW-1185">Reference proteome</keyword>
<dbReference type="PANTHER" id="PTHR33164:SF89">
    <property type="entry name" value="MARR FAMILY REGULATORY PROTEIN"/>
    <property type="match status" value="1"/>
</dbReference>
<feature type="domain" description="HTH marR-type" evidence="1">
    <location>
        <begin position="8"/>
        <end position="157"/>
    </location>
</feature>
<dbReference type="GO" id="GO:0006950">
    <property type="term" value="P:response to stress"/>
    <property type="evidence" value="ECO:0007669"/>
    <property type="project" value="TreeGrafter"/>
</dbReference>
<dbReference type="PRINTS" id="PR00598">
    <property type="entry name" value="HTHMARR"/>
</dbReference>
<dbReference type="InterPro" id="IPR036390">
    <property type="entry name" value="WH_DNA-bd_sf"/>
</dbReference>
<dbReference type="OrthoDB" id="327696at2"/>
<dbReference type="Proteomes" id="UP000282654">
    <property type="component" value="Unassembled WGS sequence"/>
</dbReference>
<dbReference type="RefSeq" id="WP_123930215.1">
    <property type="nucleotide sequence ID" value="NZ_RKRE01000002.1"/>
</dbReference>
<dbReference type="SMART" id="SM00347">
    <property type="entry name" value="HTH_MARR"/>
    <property type="match status" value="1"/>
</dbReference>
<dbReference type="PANTHER" id="PTHR33164">
    <property type="entry name" value="TRANSCRIPTIONAL REGULATOR, MARR FAMILY"/>
    <property type="match status" value="1"/>
</dbReference>
<dbReference type="Pfam" id="PF01047">
    <property type="entry name" value="MarR"/>
    <property type="match status" value="1"/>
</dbReference>
<evidence type="ECO:0000259" key="1">
    <source>
        <dbReference type="PROSITE" id="PS50995"/>
    </source>
</evidence>
<protein>
    <submittedName>
        <fullName evidence="2">DNA-binding MarR family transcriptional regulator</fullName>
    </submittedName>
</protein>
<dbReference type="InterPro" id="IPR036388">
    <property type="entry name" value="WH-like_DNA-bd_sf"/>
</dbReference>
<organism evidence="2 3">
    <name type="scientific">Thermodesulfitimonas autotrophica</name>
    <dbReference type="NCBI Taxonomy" id="1894989"/>
    <lineage>
        <taxon>Bacteria</taxon>
        <taxon>Bacillati</taxon>
        <taxon>Bacillota</taxon>
        <taxon>Clostridia</taxon>
        <taxon>Thermoanaerobacterales</taxon>
        <taxon>Thermoanaerobacteraceae</taxon>
        <taxon>Thermodesulfitimonas</taxon>
    </lineage>
</organism>
<name>A0A3N5AQQ6_9THEO</name>
<accession>A0A3N5AQQ6</accession>
<keyword evidence="2" id="KW-0238">DNA-binding</keyword>
<gene>
    <name evidence="2" type="ORF">EDD75_1500</name>
</gene>
<dbReference type="PROSITE" id="PS50995">
    <property type="entry name" value="HTH_MARR_2"/>
    <property type="match status" value="1"/>
</dbReference>
<dbReference type="AlphaFoldDB" id="A0A3N5AQQ6"/>
<comment type="caution">
    <text evidence="2">The sequence shown here is derived from an EMBL/GenBank/DDBJ whole genome shotgun (WGS) entry which is preliminary data.</text>
</comment>
<dbReference type="GO" id="GO:0003677">
    <property type="term" value="F:DNA binding"/>
    <property type="evidence" value="ECO:0007669"/>
    <property type="project" value="UniProtKB-KW"/>
</dbReference>
<dbReference type="SUPFAM" id="SSF46785">
    <property type="entry name" value="Winged helix' DNA-binding domain"/>
    <property type="match status" value="1"/>
</dbReference>